<comment type="caution">
    <text evidence="8">The sequence shown here is derived from an EMBL/GenBank/DDBJ whole genome shotgun (WGS) entry which is preliminary data.</text>
</comment>
<dbReference type="InterPro" id="IPR011990">
    <property type="entry name" value="TPR-like_helical_dom_sf"/>
</dbReference>
<dbReference type="SUPFAM" id="SSF48452">
    <property type="entry name" value="TPR-like"/>
    <property type="match status" value="1"/>
</dbReference>
<dbReference type="Proteomes" id="UP001183535">
    <property type="component" value="Unassembled WGS sequence"/>
</dbReference>
<keyword evidence="9" id="KW-1185">Reference proteome</keyword>
<dbReference type="PANTHER" id="PTHR35807">
    <property type="entry name" value="TRANSCRIPTIONAL REGULATOR REDD-RELATED"/>
    <property type="match status" value="1"/>
</dbReference>
<dbReference type="PROSITE" id="PS51755">
    <property type="entry name" value="OMPR_PHOB"/>
    <property type="match status" value="1"/>
</dbReference>
<dbReference type="InterPro" id="IPR051677">
    <property type="entry name" value="AfsR-DnrI-RedD_regulator"/>
</dbReference>
<feature type="DNA-binding region" description="OmpR/PhoB-type" evidence="6">
    <location>
        <begin position="1"/>
        <end position="94"/>
    </location>
</feature>
<sequence length="295" mass="32383">MLFRILGHLRVQEAVEVRSPTRRAILTALLLRSGHPIGMTELAELLWDDPPSSAGANIRSHFTGLRRDLDRAMPGLSHRIKTCRGIRSGYRIEAGPEEVDLPTFVQQSRQGSACLARGEVDRAITVLEDALVLWRGPFGQDLPMTRWFDAHATGLRNGRLDTYEDLFTALLIAGRTEMLSYRIETVIAEAPYRQRLWELLAAVYCVQGDSAGALSVLKRCRTVLVEDLGLDVPPSVEAIRGAALTWDGDEALRLVVGAAAARPRPRVAGAVAGHEAARPLRAAPAPRLTFQERTG</sequence>
<evidence type="ECO:0000256" key="1">
    <source>
        <dbReference type="ARBA" id="ARBA00005820"/>
    </source>
</evidence>
<keyword evidence="4 6" id="KW-0238">DNA-binding</keyword>
<dbReference type="AlphaFoldDB" id="A0ABD5EU30"/>
<dbReference type="Gene3D" id="1.10.10.10">
    <property type="entry name" value="Winged helix-like DNA-binding domain superfamily/Winged helix DNA-binding domain"/>
    <property type="match status" value="1"/>
</dbReference>
<dbReference type="PANTHER" id="PTHR35807:SF1">
    <property type="entry name" value="TRANSCRIPTIONAL REGULATOR REDD"/>
    <property type="match status" value="1"/>
</dbReference>
<organism evidence="8 9">
    <name type="scientific">Streptomyces doudnae</name>
    <dbReference type="NCBI Taxonomy" id="3075536"/>
    <lineage>
        <taxon>Bacteria</taxon>
        <taxon>Bacillati</taxon>
        <taxon>Actinomycetota</taxon>
        <taxon>Actinomycetes</taxon>
        <taxon>Kitasatosporales</taxon>
        <taxon>Streptomycetaceae</taxon>
        <taxon>Streptomyces</taxon>
    </lineage>
</organism>
<evidence type="ECO:0000256" key="5">
    <source>
        <dbReference type="ARBA" id="ARBA00023163"/>
    </source>
</evidence>
<reference evidence="9" key="1">
    <citation type="submission" date="2023-07" db="EMBL/GenBank/DDBJ databases">
        <title>30 novel species of actinomycetes from the DSMZ collection.</title>
        <authorList>
            <person name="Nouioui I."/>
        </authorList>
    </citation>
    <scope>NUCLEOTIDE SEQUENCE [LARGE SCALE GENOMIC DNA]</scope>
    <source>
        <strain evidence="9">DSM 41981</strain>
    </source>
</reference>
<protein>
    <submittedName>
        <fullName evidence="8">BTAD domain-containing putative transcriptional regulator</fullName>
    </submittedName>
</protein>
<dbReference type="GO" id="GO:0000160">
    <property type="term" value="P:phosphorelay signal transduction system"/>
    <property type="evidence" value="ECO:0007669"/>
    <property type="project" value="UniProtKB-KW"/>
</dbReference>
<dbReference type="Pfam" id="PF00486">
    <property type="entry name" value="Trans_reg_C"/>
    <property type="match status" value="1"/>
</dbReference>
<dbReference type="InterPro" id="IPR016032">
    <property type="entry name" value="Sig_transdc_resp-reg_C-effctor"/>
</dbReference>
<dbReference type="SMART" id="SM00862">
    <property type="entry name" value="Trans_reg_C"/>
    <property type="match status" value="1"/>
</dbReference>
<name>A0ABD5EU30_9ACTN</name>
<evidence type="ECO:0000256" key="4">
    <source>
        <dbReference type="ARBA" id="ARBA00023125"/>
    </source>
</evidence>
<keyword evidence="5" id="KW-0804">Transcription</keyword>
<evidence type="ECO:0000256" key="2">
    <source>
        <dbReference type="ARBA" id="ARBA00023012"/>
    </source>
</evidence>
<evidence type="ECO:0000256" key="3">
    <source>
        <dbReference type="ARBA" id="ARBA00023015"/>
    </source>
</evidence>
<dbReference type="Gene3D" id="1.25.40.10">
    <property type="entry name" value="Tetratricopeptide repeat domain"/>
    <property type="match status" value="1"/>
</dbReference>
<dbReference type="InterPro" id="IPR005158">
    <property type="entry name" value="BTAD"/>
</dbReference>
<dbReference type="EMBL" id="JAVRES010000016">
    <property type="protein sequence ID" value="MDT0438226.1"/>
    <property type="molecule type" value="Genomic_DNA"/>
</dbReference>
<evidence type="ECO:0000259" key="7">
    <source>
        <dbReference type="PROSITE" id="PS51755"/>
    </source>
</evidence>
<dbReference type="InterPro" id="IPR001867">
    <property type="entry name" value="OmpR/PhoB-type_DNA-bd"/>
</dbReference>
<dbReference type="GO" id="GO:0003677">
    <property type="term" value="F:DNA binding"/>
    <property type="evidence" value="ECO:0007669"/>
    <property type="project" value="UniProtKB-UniRule"/>
</dbReference>
<proteinExistence type="inferred from homology"/>
<gene>
    <name evidence="8" type="ORF">RM877_26420</name>
</gene>
<evidence type="ECO:0000313" key="9">
    <source>
        <dbReference type="Proteomes" id="UP001183535"/>
    </source>
</evidence>
<dbReference type="SMART" id="SM01043">
    <property type="entry name" value="BTAD"/>
    <property type="match status" value="1"/>
</dbReference>
<dbReference type="RefSeq" id="WP_093830908.1">
    <property type="nucleotide sequence ID" value="NZ_JAVRES010000016.1"/>
</dbReference>
<evidence type="ECO:0000313" key="8">
    <source>
        <dbReference type="EMBL" id="MDT0438226.1"/>
    </source>
</evidence>
<comment type="similarity">
    <text evidence="1">Belongs to the AfsR/DnrI/RedD regulatory family.</text>
</comment>
<dbReference type="InterPro" id="IPR036388">
    <property type="entry name" value="WH-like_DNA-bd_sf"/>
</dbReference>
<evidence type="ECO:0000256" key="6">
    <source>
        <dbReference type="PROSITE-ProRule" id="PRU01091"/>
    </source>
</evidence>
<dbReference type="Pfam" id="PF03704">
    <property type="entry name" value="BTAD"/>
    <property type="match status" value="1"/>
</dbReference>
<keyword evidence="3" id="KW-0805">Transcription regulation</keyword>
<keyword evidence="2" id="KW-0902">Two-component regulatory system</keyword>
<feature type="domain" description="OmpR/PhoB-type" evidence="7">
    <location>
        <begin position="1"/>
        <end position="94"/>
    </location>
</feature>
<accession>A0ABD5EU30</accession>
<dbReference type="SUPFAM" id="SSF46894">
    <property type="entry name" value="C-terminal effector domain of the bipartite response regulators"/>
    <property type="match status" value="1"/>
</dbReference>